<dbReference type="KEGG" id="capn:CBG49_12120"/>
<keyword evidence="2" id="KW-1185">Reference proteome</keyword>
<dbReference type="RefSeq" id="WP_088594665.1">
    <property type="nucleotide sequence ID" value="NZ_CP022022.1"/>
</dbReference>
<gene>
    <name evidence="1" type="ORF">CBG49_12120</name>
</gene>
<dbReference type="AlphaFoldDB" id="A0A1Z4BRB6"/>
<proteinExistence type="predicted"/>
<sequence>MLNADESLIESWLKHINNCQVVQKNWKPSKSWETISDKEIERLLKYLDKKFKVLSGKTYEQFFSQGEVDCLGVSLKLNEDLNLSFNKIFAVEIAFHENGLNYSGGLEANILKLKQKLIRNALSVYRYFGIKNKVEIIFATPKTMNTHTVKLREVIEQIFVEFSLLGFEYNFKLFTDEDFNDKIFQKVINKIENISDESEFFIRSLKLANIFVEKVIEKSVKVNIPMEYSKITEIGVGARIIEIFEKLEAEQRLSAEEISNLCSKDYSNSIFKINFPLLVKYKDGSEAFVNNYRRYYTQTFKLGGNEYFLCSQLYDRNRTYLEEWFQKVTKK</sequence>
<protein>
    <submittedName>
        <fullName evidence="1">Uncharacterized protein</fullName>
    </submittedName>
</protein>
<dbReference type="EMBL" id="CP022022">
    <property type="protein sequence ID" value="ASF43763.1"/>
    <property type="molecule type" value="Genomic_DNA"/>
</dbReference>
<reference evidence="2" key="1">
    <citation type="submission" date="2017-06" db="EMBL/GenBank/DDBJ databases">
        <title>Complete genome sequence of Capnocytophaga sp. KCOM 1579 (=ChDC OS43) isolated from a human refractory periapical abscess lesion.</title>
        <authorList>
            <person name="Kook J.-K."/>
            <person name="Park S.-N."/>
            <person name="Lim Y.K."/>
            <person name="Roh H."/>
        </authorList>
    </citation>
    <scope>NUCLEOTIDE SEQUENCE [LARGE SCALE GENOMIC DNA]</scope>
    <source>
        <strain evidence="2">ChDC OS43</strain>
    </source>
</reference>
<accession>A0A1Z4BRB6</accession>
<dbReference type="Proteomes" id="UP000197007">
    <property type="component" value="Chromosome"/>
</dbReference>
<evidence type="ECO:0000313" key="2">
    <source>
        <dbReference type="Proteomes" id="UP000197007"/>
    </source>
</evidence>
<name>A0A1Z4BRB6_9FLAO</name>
<organism evidence="1 2">
    <name type="scientific">Capnocytophaga endodontalis</name>
    <dbReference type="NCBI Taxonomy" id="2708117"/>
    <lineage>
        <taxon>Bacteria</taxon>
        <taxon>Pseudomonadati</taxon>
        <taxon>Bacteroidota</taxon>
        <taxon>Flavobacteriia</taxon>
        <taxon>Flavobacteriales</taxon>
        <taxon>Flavobacteriaceae</taxon>
        <taxon>Capnocytophaga</taxon>
    </lineage>
</organism>
<evidence type="ECO:0000313" key="1">
    <source>
        <dbReference type="EMBL" id="ASF43763.1"/>
    </source>
</evidence>